<dbReference type="Proteomes" id="UP001168380">
    <property type="component" value="Unassembled WGS sequence"/>
</dbReference>
<evidence type="ECO:0000313" key="2">
    <source>
        <dbReference type="EMBL" id="MDO3380588.1"/>
    </source>
</evidence>
<dbReference type="RefSeq" id="WP_302710712.1">
    <property type="nucleotide sequence ID" value="NZ_JAULRT010000015.1"/>
</dbReference>
<sequence>MIIPHQQLAADTLTALLEEYITREGTDYGETELSLETKVAQLRRQLARGEVVIVFDPAMESTSLVNARDLPELGDE</sequence>
<organism evidence="2 3">
    <name type="scientific">Gilvimarinus algae</name>
    <dbReference type="NCBI Taxonomy" id="3058037"/>
    <lineage>
        <taxon>Bacteria</taxon>
        <taxon>Pseudomonadati</taxon>
        <taxon>Pseudomonadota</taxon>
        <taxon>Gammaproteobacteria</taxon>
        <taxon>Cellvibrionales</taxon>
        <taxon>Cellvibrionaceae</taxon>
        <taxon>Gilvimarinus</taxon>
    </lineage>
</organism>
<dbReference type="InterPro" id="IPR010648">
    <property type="entry name" value="UPF0270"/>
</dbReference>
<dbReference type="Gene3D" id="1.10.10.610">
    <property type="entry name" value="YehU-like"/>
    <property type="match status" value="1"/>
</dbReference>
<dbReference type="SUPFAM" id="SSF118001">
    <property type="entry name" value="YehU-like"/>
    <property type="match status" value="1"/>
</dbReference>
<gene>
    <name evidence="2" type="ORF">QWI16_00270</name>
</gene>
<accession>A0ABT8TB46</accession>
<evidence type="ECO:0000313" key="3">
    <source>
        <dbReference type="Proteomes" id="UP001168380"/>
    </source>
</evidence>
<dbReference type="Pfam" id="PF06794">
    <property type="entry name" value="UPF0270"/>
    <property type="match status" value="1"/>
</dbReference>
<protein>
    <submittedName>
        <fullName evidence="2">YheU family protein</fullName>
    </submittedName>
</protein>
<proteinExistence type="inferred from homology"/>
<comment type="similarity">
    <text evidence="1">Belongs to the UPF0270 family.</text>
</comment>
<dbReference type="EMBL" id="JAULRT010000015">
    <property type="protein sequence ID" value="MDO3380588.1"/>
    <property type="molecule type" value="Genomic_DNA"/>
</dbReference>
<keyword evidence="3" id="KW-1185">Reference proteome</keyword>
<comment type="caution">
    <text evidence="2">The sequence shown here is derived from an EMBL/GenBank/DDBJ whole genome shotgun (WGS) entry which is preliminary data.</text>
</comment>
<reference evidence="2" key="1">
    <citation type="submission" date="2023-07" db="EMBL/GenBank/DDBJ databases">
        <title>Gilvimarinus algae sp. nov., isolated from the surface of Kelp.</title>
        <authorList>
            <person name="Sun Y.Y."/>
            <person name="Gong Y."/>
            <person name="Du Z.J."/>
        </authorList>
    </citation>
    <scope>NUCLEOTIDE SEQUENCE</scope>
    <source>
        <strain evidence="2">SDUM040014</strain>
    </source>
</reference>
<dbReference type="InterPro" id="IPR036685">
    <property type="entry name" value="YehU-like_sf"/>
</dbReference>
<evidence type="ECO:0000256" key="1">
    <source>
        <dbReference type="ARBA" id="ARBA00006450"/>
    </source>
</evidence>
<name>A0ABT8TB46_9GAMM</name>
<dbReference type="PIRSF" id="PIRSF006169">
    <property type="entry name" value="UCP006169"/>
    <property type="match status" value="1"/>
</dbReference>